<dbReference type="EMBL" id="JTHE02000002">
    <property type="protein sequence ID" value="NEV65991.1"/>
    <property type="molecule type" value="Genomic_DNA"/>
</dbReference>
<comment type="caution">
    <text evidence="1">The sequence shown here is derived from an EMBL/GenBank/DDBJ whole genome shotgun (WGS) entry which is preliminary data.</text>
</comment>
<accession>A0A0C1YE58</accession>
<evidence type="ECO:0000313" key="1">
    <source>
        <dbReference type="EMBL" id="NEV65991.1"/>
    </source>
</evidence>
<proteinExistence type="predicted"/>
<dbReference type="Pfam" id="PF13767">
    <property type="entry name" value="DUF4168"/>
    <property type="match status" value="1"/>
</dbReference>
<name>A0A0C1YE58_9CYAN</name>
<protein>
    <submittedName>
        <fullName evidence="1">DUF4168 domain-containing protein</fullName>
    </submittedName>
</protein>
<reference evidence="1" key="2">
    <citation type="journal article" date="2015" name="Genome Announc.">
        <title>Draft Genome Sequence of Filamentous Marine Cyanobacterium Lyngbya confervoides Strain BDU141951.</title>
        <authorList>
            <person name="Chandrababunaidu M.M."/>
            <person name="Sen D."/>
            <person name="Tripathy S."/>
        </authorList>
    </citation>
    <scope>NUCLEOTIDE SEQUENCE</scope>
    <source>
        <strain evidence="1">BDU141951</strain>
    </source>
</reference>
<dbReference type="AlphaFoldDB" id="A0A0C1YE58"/>
<reference evidence="1" key="1">
    <citation type="submission" date="2014-11" db="EMBL/GenBank/DDBJ databases">
        <authorList>
            <person name="Malar M.C."/>
            <person name="Sen D."/>
            <person name="Tripathy S."/>
        </authorList>
    </citation>
    <scope>NUCLEOTIDE SEQUENCE</scope>
    <source>
        <strain evidence="1">BDU141951</strain>
    </source>
</reference>
<organism evidence="1">
    <name type="scientific">Lyngbya confervoides BDU141951</name>
    <dbReference type="NCBI Taxonomy" id="1574623"/>
    <lineage>
        <taxon>Bacteria</taxon>
        <taxon>Bacillati</taxon>
        <taxon>Cyanobacteriota</taxon>
        <taxon>Cyanophyceae</taxon>
        <taxon>Oscillatoriophycideae</taxon>
        <taxon>Oscillatoriales</taxon>
        <taxon>Microcoleaceae</taxon>
        <taxon>Lyngbya</taxon>
    </lineage>
</organism>
<reference evidence="1" key="3">
    <citation type="submission" date="2020-02" db="EMBL/GenBank/DDBJ databases">
        <authorList>
            <person name="Sarangi A.N."/>
            <person name="Ghosh S."/>
            <person name="Mukherjee M."/>
            <person name="Tripathy S."/>
        </authorList>
    </citation>
    <scope>NUCLEOTIDE SEQUENCE</scope>
    <source>
        <strain evidence="1">BDU141951</strain>
    </source>
</reference>
<dbReference type="InterPro" id="IPR025433">
    <property type="entry name" value="DUF4168"/>
</dbReference>
<gene>
    <name evidence="1" type="ORF">QQ91_002555</name>
</gene>
<sequence length="133" mass="14486">MLWALAGVVVLMGSLGWPSAIAWADNEAEASTPAVIEPVTELNATDIPSEKVDQFVSAYLSVAELIDDRTADLQRAETEAESMQLQRAVESEAFTLIQAAGLTRQDYFQLLGLANTDPEFRDRVLAQLEESAT</sequence>